<name>A0A330L6B3_9BACT</name>
<organism evidence="1 2">
    <name type="scientific">Nitrospira lenta</name>
    <dbReference type="NCBI Taxonomy" id="1436998"/>
    <lineage>
        <taxon>Bacteria</taxon>
        <taxon>Pseudomonadati</taxon>
        <taxon>Nitrospirota</taxon>
        <taxon>Nitrospiria</taxon>
        <taxon>Nitrospirales</taxon>
        <taxon>Nitrospiraceae</taxon>
        <taxon>Nitrospira</taxon>
    </lineage>
</organism>
<dbReference type="EMBL" id="OUNR01000016">
    <property type="protein sequence ID" value="SPP65258.1"/>
    <property type="molecule type" value="Genomic_DNA"/>
</dbReference>
<dbReference type="Proteomes" id="UP000248168">
    <property type="component" value="Unassembled WGS sequence"/>
</dbReference>
<accession>A0A330L6B3</accession>
<sequence length="71" mass="8155">MSCQRCNGCMIRDSFCDLRDDTGTVVFQGWRCVNCGEVVDAVVLAHRRNHPEGPYRGKTRDRRGWERLAVV</sequence>
<evidence type="ECO:0000313" key="1">
    <source>
        <dbReference type="EMBL" id="SPP65258.1"/>
    </source>
</evidence>
<reference evidence="2" key="1">
    <citation type="submission" date="2018-04" db="EMBL/GenBank/DDBJ databases">
        <authorList>
            <person name="Lucker S."/>
            <person name="Sakoula D."/>
        </authorList>
    </citation>
    <scope>NUCLEOTIDE SEQUENCE [LARGE SCALE GENOMIC DNA]</scope>
</reference>
<proteinExistence type="predicted"/>
<keyword evidence="2" id="KW-1185">Reference proteome</keyword>
<dbReference type="InParanoid" id="A0A330L6B3"/>
<gene>
    <name evidence="1" type="ORF">NITLEN_30172</name>
</gene>
<protein>
    <submittedName>
        <fullName evidence="1">Uncharacterized protein</fullName>
    </submittedName>
</protein>
<evidence type="ECO:0000313" key="2">
    <source>
        <dbReference type="Proteomes" id="UP000248168"/>
    </source>
</evidence>
<dbReference type="AlphaFoldDB" id="A0A330L6B3"/>